<organism evidence="7 8">
    <name type="scientific">Paracoccus suum</name>
    <dbReference type="NCBI Taxonomy" id="2259340"/>
    <lineage>
        <taxon>Bacteria</taxon>
        <taxon>Pseudomonadati</taxon>
        <taxon>Pseudomonadota</taxon>
        <taxon>Alphaproteobacteria</taxon>
        <taxon>Rhodobacterales</taxon>
        <taxon>Paracoccaceae</taxon>
        <taxon>Paracoccus</taxon>
    </lineage>
</organism>
<feature type="transmembrane region" description="Helical" evidence="5">
    <location>
        <begin position="34"/>
        <end position="52"/>
    </location>
</feature>
<feature type="transmembrane region" description="Helical" evidence="5">
    <location>
        <begin position="64"/>
        <end position="82"/>
    </location>
</feature>
<feature type="domain" description="NnrU" evidence="6">
    <location>
        <begin position="3"/>
        <end position="176"/>
    </location>
</feature>
<dbReference type="Pfam" id="PF07298">
    <property type="entry name" value="NnrU"/>
    <property type="match status" value="1"/>
</dbReference>
<evidence type="ECO:0000256" key="4">
    <source>
        <dbReference type="ARBA" id="ARBA00023136"/>
    </source>
</evidence>
<dbReference type="InterPro" id="IPR009915">
    <property type="entry name" value="NnrU_dom"/>
</dbReference>
<name>A0A344PKG7_9RHOB</name>
<evidence type="ECO:0000313" key="8">
    <source>
        <dbReference type="Proteomes" id="UP000252023"/>
    </source>
</evidence>
<keyword evidence="2 5" id="KW-0812">Transmembrane</keyword>
<gene>
    <name evidence="7" type="ORF">DRW48_09380</name>
</gene>
<evidence type="ECO:0000313" key="7">
    <source>
        <dbReference type="EMBL" id="AXC49872.1"/>
    </source>
</evidence>
<evidence type="ECO:0000256" key="3">
    <source>
        <dbReference type="ARBA" id="ARBA00022989"/>
    </source>
</evidence>
<comment type="subcellular location">
    <subcellularLocation>
        <location evidence="1">Membrane</location>
        <topology evidence="1">Multi-pass membrane protein</topology>
    </subcellularLocation>
</comment>
<feature type="transmembrane region" description="Helical" evidence="5">
    <location>
        <begin position="155"/>
        <end position="175"/>
    </location>
</feature>
<reference evidence="8" key="1">
    <citation type="submission" date="2018-07" db="EMBL/GenBank/DDBJ databases">
        <title>Genome sequencing of Paracoccus sp. SC2-6.</title>
        <authorList>
            <person name="Heo J."/>
            <person name="Kim S.-J."/>
            <person name="Kwon S.-W."/>
        </authorList>
    </citation>
    <scope>NUCLEOTIDE SEQUENCE [LARGE SCALE GENOMIC DNA]</scope>
    <source>
        <strain evidence="8">SC2-6</strain>
    </source>
</reference>
<dbReference type="OrthoDB" id="5293641at2"/>
<dbReference type="Proteomes" id="UP000252023">
    <property type="component" value="Chromosome"/>
</dbReference>
<accession>A0A344PKG7</accession>
<dbReference type="EMBL" id="CP030918">
    <property type="protein sequence ID" value="AXC49872.1"/>
    <property type="molecule type" value="Genomic_DNA"/>
</dbReference>
<keyword evidence="3 5" id="KW-1133">Transmembrane helix</keyword>
<dbReference type="GO" id="GO:0016020">
    <property type="term" value="C:membrane"/>
    <property type="evidence" value="ECO:0007669"/>
    <property type="project" value="UniProtKB-SubCell"/>
</dbReference>
<proteinExistence type="predicted"/>
<keyword evidence="8" id="KW-1185">Reference proteome</keyword>
<evidence type="ECO:0000256" key="2">
    <source>
        <dbReference type="ARBA" id="ARBA00022692"/>
    </source>
</evidence>
<sequence>MIILIAGVALWWAAHLWKRVAPDSRIGFGEGGKGIVTGALVVSILLMIWGYRTADGPVWWRPTAATRGINNLLVLIAIYLFAASGMKTRVGRALRHPQLLGFSLWAVAHLLVNGDLPSFVLFGGLLVWALVEMAMISRTPWTPPATAAVPARKEIMAAVGAVLVFIVLGLIHGWVGPNPFGA</sequence>
<dbReference type="AlphaFoldDB" id="A0A344PKG7"/>
<keyword evidence="4 5" id="KW-0472">Membrane</keyword>
<feature type="transmembrane region" description="Helical" evidence="5">
    <location>
        <begin position="102"/>
        <end position="131"/>
    </location>
</feature>
<evidence type="ECO:0000259" key="6">
    <source>
        <dbReference type="Pfam" id="PF07298"/>
    </source>
</evidence>
<dbReference type="RefSeq" id="WP_114076191.1">
    <property type="nucleotide sequence ID" value="NZ_CP030918.1"/>
</dbReference>
<evidence type="ECO:0000256" key="1">
    <source>
        <dbReference type="ARBA" id="ARBA00004141"/>
    </source>
</evidence>
<evidence type="ECO:0000256" key="5">
    <source>
        <dbReference type="SAM" id="Phobius"/>
    </source>
</evidence>
<protein>
    <recommendedName>
        <fullName evidence="6">NnrU domain-containing protein</fullName>
    </recommendedName>
</protein>
<dbReference type="KEGG" id="pars:DRW48_09380"/>